<evidence type="ECO:0000256" key="1">
    <source>
        <dbReference type="SAM" id="Coils"/>
    </source>
</evidence>
<feature type="coiled-coil region" evidence="1">
    <location>
        <begin position="606"/>
        <end position="633"/>
    </location>
</feature>
<comment type="caution">
    <text evidence="2">The sequence shown here is derived from an EMBL/GenBank/DDBJ whole genome shotgun (WGS) entry which is preliminary data.</text>
</comment>
<accession>A0A9D2FHW7</accession>
<sequence length="690" mass="79739">MNRDITIYKSVAESVLGRTTYLGFLSYTLKAFQRCLDAKQECNDEYYLVGVTRRCYVMWWDIFAQIQENKQSSTDEILIINKIKSILLELCNMPPAGNFRKAFETFIREHFITDTAFSSMVGYLLDKYNKTGRFPRFIILDELLIHGRGLNGLLFQIEQSLVSGCEQFLGEKSSGVLHEEQQSVQQAFLDSLDIWIYAENENEDLLLKRYAARMHSLILCTHSEWRALSLRFGQLVSVGKLSNVGFSWSIEHKEMPLQSDETGSFKLITTHLQNVEQKTYIWFYPNQAAPQVAATIRFKRNAAGELLCVPYMIYGSLLWKNVSLVQKHISVIAEQQDKKSVSVFLNQNNQYDIIGTEASYIRWVAETTDLILSSLLMKKFADEVVGVNNWKNYESKYVKEIRYDSLLPNYRLHIQKDEESMLDIADLAVKQIWEMDFSLEDLLAELTAGGKSFLKNDSSTENLWSKELETVDLPIDSPIVFAVEDSIAHIGIQAERNAFDRFQSSSIFNDIDLTNWGKNYSLALVLDVFQETLKRYKEDLKEKPNLYQFIAILTQAMDLGLLGMSTVPQDMDQNSPDSDTDMEVYTRQRAGEAALFILPIRYRFFLKDLDSIVKKYKNEHNLIEREVNDLVDSLPDKDEKEWQAHPHDSPEVMKQCLLHFIKILLSSGQTFEDWNITLNDTSSKYKRSIM</sequence>
<reference evidence="2" key="2">
    <citation type="submission" date="2021-04" db="EMBL/GenBank/DDBJ databases">
        <authorList>
            <person name="Gilroy R."/>
        </authorList>
    </citation>
    <scope>NUCLEOTIDE SEQUENCE</scope>
    <source>
        <strain evidence="2">ChiBcec16-3735</strain>
    </source>
</reference>
<reference evidence="2" key="1">
    <citation type="journal article" date="2021" name="PeerJ">
        <title>Extensive microbial diversity within the chicken gut microbiome revealed by metagenomics and culture.</title>
        <authorList>
            <person name="Gilroy R."/>
            <person name="Ravi A."/>
            <person name="Getino M."/>
            <person name="Pursley I."/>
            <person name="Horton D.L."/>
            <person name="Alikhan N.F."/>
            <person name="Baker D."/>
            <person name="Gharbi K."/>
            <person name="Hall N."/>
            <person name="Watson M."/>
            <person name="Adriaenssens E.M."/>
            <person name="Foster-Nyarko E."/>
            <person name="Jarju S."/>
            <person name="Secka A."/>
            <person name="Antonio M."/>
            <person name="Oren A."/>
            <person name="Chaudhuri R.R."/>
            <person name="La Ragione R."/>
            <person name="Hildebrand F."/>
            <person name="Pallen M.J."/>
        </authorList>
    </citation>
    <scope>NUCLEOTIDE SEQUENCE</scope>
    <source>
        <strain evidence="2">ChiBcec16-3735</strain>
    </source>
</reference>
<organism evidence="2 3">
    <name type="scientific">Candidatus Faecalibacterium gallistercoris</name>
    <dbReference type="NCBI Taxonomy" id="2838579"/>
    <lineage>
        <taxon>Bacteria</taxon>
        <taxon>Bacillati</taxon>
        <taxon>Bacillota</taxon>
        <taxon>Clostridia</taxon>
        <taxon>Eubacteriales</taxon>
        <taxon>Oscillospiraceae</taxon>
        <taxon>Faecalibacterium</taxon>
    </lineage>
</organism>
<gene>
    <name evidence="2" type="ORF">H9725_10950</name>
</gene>
<proteinExistence type="predicted"/>
<dbReference type="Proteomes" id="UP000824065">
    <property type="component" value="Unassembled WGS sequence"/>
</dbReference>
<keyword evidence="1" id="KW-0175">Coiled coil</keyword>
<name>A0A9D2FHW7_9FIRM</name>
<dbReference type="EMBL" id="DXBJ01000080">
    <property type="protein sequence ID" value="HIZ59064.1"/>
    <property type="molecule type" value="Genomic_DNA"/>
</dbReference>
<evidence type="ECO:0000313" key="2">
    <source>
        <dbReference type="EMBL" id="HIZ59064.1"/>
    </source>
</evidence>
<dbReference type="AlphaFoldDB" id="A0A9D2FHW7"/>
<evidence type="ECO:0000313" key="3">
    <source>
        <dbReference type="Proteomes" id="UP000824065"/>
    </source>
</evidence>
<protein>
    <submittedName>
        <fullName evidence="2">Uncharacterized protein</fullName>
    </submittedName>
</protein>